<dbReference type="SUPFAM" id="SSF159941">
    <property type="entry name" value="MM3350-like"/>
    <property type="match status" value="1"/>
</dbReference>
<organism evidence="3 4">
    <name type="scientific">Filimonas lacunae</name>
    <dbReference type="NCBI Taxonomy" id="477680"/>
    <lineage>
        <taxon>Bacteria</taxon>
        <taxon>Pseudomonadati</taxon>
        <taxon>Bacteroidota</taxon>
        <taxon>Chitinophagia</taxon>
        <taxon>Chitinophagales</taxon>
        <taxon>Chitinophagaceae</taxon>
        <taxon>Filimonas</taxon>
    </lineage>
</organism>
<evidence type="ECO:0000313" key="4">
    <source>
        <dbReference type="Proteomes" id="UP000186917"/>
    </source>
</evidence>
<dbReference type="RefSeq" id="WP_076379208.1">
    <property type="nucleotide sequence ID" value="NZ_AP017422.1"/>
</dbReference>
<feature type="domain" description="Plasmid pRiA4b Orf3-like" evidence="2">
    <location>
        <begin position="12"/>
        <end position="128"/>
    </location>
</feature>
<name>A0A173MKQ6_9BACT</name>
<dbReference type="InterPro" id="IPR024047">
    <property type="entry name" value="MM3350-like_sf"/>
</dbReference>
<dbReference type="Pfam" id="PF07929">
    <property type="entry name" value="PRiA4_ORF3"/>
    <property type="match status" value="1"/>
</dbReference>
<evidence type="ECO:0000256" key="1">
    <source>
        <dbReference type="SAM" id="MobiDB-lite"/>
    </source>
</evidence>
<keyword evidence="4" id="KW-1185">Reference proteome</keyword>
<accession>A0A173MKQ6</accession>
<dbReference type="STRING" id="477680.SAMN05421788_103388"/>
<evidence type="ECO:0000259" key="2">
    <source>
        <dbReference type="Pfam" id="PF07929"/>
    </source>
</evidence>
<protein>
    <submittedName>
        <fullName evidence="3">PRiA4b ORF-3-like protein</fullName>
    </submittedName>
</protein>
<gene>
    <name evidence="3" type="ORF">SAMN05421788_103388</name>
</gene>
<feature type="compositionally biased region" description="Acidic residues" evidence="1">
    <location>
        <begin position="163"/>
        <end position="182"/>
    </location>
</feature>
<proteinExistence type="predicted"/>
<dbReference type="InterPro" id="IPR012912">
    <property type="entry name" value="Plasmid_pRiA4b_Orf3-like"/>
</dbReference>
<dbReference type="OrthoDB" id="666725at2"/>
<evidence type="ECO:0000313" key="3">
    <source>
        <dbReference type="EMBL" id="SIT08577.1"/>
    </source>
</evidence>
<feature type="region of interest" description="Disordered" evidence="1">
    <location>
        <begin position="158"/>
        <end position="190"/>
    </location>
</feature>
<dbReference type="Proteomes" id="UP000186917">
    <property type="component" value="Unassembled WGS sequence"/>
</dbReference>
<dbReference type="KEGG" id="fln:FLA_4082"/>
<dbReference type="Gene3D" id="3.10.290.30">
    <property type="entry name" value="MM3350-like"/>
    <property type="match status" value="1"/>
</dbReference>
<dbReference type="AlphaFoldDB" id="A0A173MKQ6"/>
<reference evidence="4" key="1">
    <citation type="submission" date="2017-01" db="EMBL/GenBank/DDBJ databases">
        <authorList>
            <person name="Varghese N."/>
            <person name="Submissions S."/>
        </authorList>
    </citation>
    <scope>NUCLEOTIDE SEQUENCE [LARGE SCALE GENOMIC DNA]</scope>
    <source>
        <strain evidence="4">DSM 21054</strain>
    </source>
</reference>
<dbReference type="EMBL" id="FTOR01000003">
    <property type="protein sequence ID" value="SIT08577.1"/>
    <property type="molecule type" value="Genomic_DNA"/>
</dbReference>
<sequence>MAVLKFRAYYEEDDAIYRDIVIKHTQTFLDLHLAILKSYEFDSKHKATFYRSNDHWERGREISVDKYDKEYRAQPLLMAETTIGSEIRDPNQKFVYVYDFDKNWTFLVELINVTKEESSKITYPSVSRLEGIGPQQYGTRSLLGSKFVEIEEKYDLTKGSEGFGEEGEESNGSDDLIDDGEDHSEVVGED</sequence>